<sequence length="189" mass="21486">MGDWTRCYWTALGMTKSCIQEAQAPDAHSGPRCQRRNQLLCNPSSARIWTEFPSGCGCLRRVLCCAVLYSTVLYCTWMWPSLFLWAWLRSNAQPWPAFGRVQAGFAPPLLALPLPTSRSHASGNRRGMTQSHPFQCRTVQYCIRVLYRISTSQPSYRYSSCTIDSQDSNICLPSLPSIRIPILDIHQKH</sequence>
<name>A0A317XVT2_9BASI</name>
<proteinExistence type="predicted"/>
<dbReference type="Proteomes" id="UP000246740">
    <property type="component" value="Unassembled WGS sequence"/>
</dbReference>
<keyword evidence="1" id="KW-0472">Membrane</keyword>
<protein>
    <submittedName>
        <fullName evidence="2">Uncharacterized protein</fullName>
    </submittedName>
</protein>
<reference evidence="2 3" key="1">
    <citation type="journal article" date="2018" name="Mol. Biol. Evol.">
        <title>Broad Genomic Sampling Reveals a Smut Pathogenic Ancestry of the Fungal Clade Ustilaginomycotina.</title>
        <authorList>
            <person name="Kijpornyongpan T."/>
            <person name="Mondo S.J."/>
            <person name="Barry K."/>
            <person name="Sandor L."/>
            <person name="Lee J."/>
            <person name="Lipzen A."/>
            <person name="Pangilinan J."/>
            <person name="LaButti K."/>
            <person name="Hainaut M."/>
            <person name="Henrissat B."/>
            <person name="Grigoriev I.V."/>
            <person name="Spatafora J.W."/>
            <person name="Aime M.C."/>
        </authorList>
    </citation>
    <scope>NUCLEOTIDE SEQUENCE [LARGE SCALE GENOMIC DNA]</scope>
    <source>
        <strain evidence="2 3">MCA 3645</strain>
    </source>
</reference>
<evidence type="ECO:0000313" key="3">
    <source>
        <dbReference type="Proteomes" id="UP000246740"/>
    </source>
</evidence>
<gene>
    <name evidence="2" type="ORF">BCV70DRAFT_55130</name>
</gene>
<keyword evidence="1" id="KW-1133">Transmembrane helix</keyword>
<organism evidence="2 3">
    <name type="scientific">Testicularia cyperi</name>
    <dbReference type="NCBI Taxonomy" id="1882483"/>
    <lineage>
        <taxon>Eukaryota</taxon>
        <taxon>Fungi</taxon>
        <taxon>Dikarya</taxon>
        <taxon>Basidiomycota</taxon>
        <taxon>Ustilaginomycotina</taxon>
        <taxon>Ustilaginomycetes</taxon>
        <taxon>Ustilaginales</taxon>
        <taxon>Anthracoideaceae</taxon>
        <taxon>Testicularia</taxon>
    </lineage>
</organism>
<accession>A0A317XVT2</accession>
<dbReference type="AlphaFoldDB" id="A0A317XVT2"/>
<keyword evidence="3" id="KW-1185">Reference proteome</keyword>
<dbReference type="InParanoid" id="A0A317XVT2"/>
<feature type="transmembrane region" description="Helical" evidence="1">
    <location>
        <begin position="66"/>
        <end position="88"/>
    </location>
</feature>
<evidence type="ECO:0000313" key="2">
    <source>
        <dbReference type="EMBL" id="PWZ02010.1"/>
    </source>
</evidence>
<dbReference type="EMBL" id="KZ819189">
    <property type="protein sequence ID" value="PWZ02010.1"/>
    <property type="molecule type" value="Genomic_DNA"/>
</dbReference>
<evidence type="ECO:0000256" key="1">
    <source>
        <dbReference type="SAM" id="Phobius"/>
    </source>
</evidence>
<keyword evidence="1" id="KW-0812">Transmembrane</keyword>